<feature type="compositionally biased region" description="Polar residues" evidence="1">
    <location>
        <begin position="90"/>
        <end position="105"/>
    </location>
</feature>
<comment type="caution">
    <text evidence="2">The sequence shown here is derived from an EMBL/GenBank/DDBJ whole genome shotgun (WGS) entry which is preliminary data.</text>
</comment>
<sequence length="105" mass="12274">MVLGNLTSIMQTTMELWDALNRSYSDVENSAIMFELRNKARNLKQGDLDMIDKERIYDFLAGLHKKLNEVCRHLAIRTLLTEEEKKVGNMSCSEENLQTQRKMQH</sequence>
<dbReference type="Proteomes" id="UP000288805">
    <property type="component" value="Unassembled WGS sequence"/>
</dbReference>
<dbReference type="EMBL" id="QGNW01000370">
    <property type="protein sequence ID" value="RVW74427.1"/>
    <property type="molecule type" value="Genomic_DNA"/>
</dbReference>
<evidence type="ECO:0000256" key="1">
    <source>
        <dbReference type="SAM" id="MobiDB-lite"/>
    </source>
</evidence>
<feature type="region of interest" description="Disordered" evidence="1">
    <location>
        <begin position="86"/>
        <end position="105"/>
    </location>
</feature>
<reference evidence="2 3" key="1">
    <citation type="journal article" date="2018" name="PLoS Genet.">
        <title>Population sequencing reveals clonal diversity and ancestral inbreeding in the grapevine cultivar Chardonnay.</title>
        <authorList>
            <person name="Roach M.J."/>
            <person name="Johnson D.L."/>
            <person name="Bohlmann J."/>
            <person name="van Vuuren H.J."/>
            <person name="Jones S.J."/>
            <person name="Pretorius I.S."/>
            <person name="Schmidt S.A."/>
            <person name="Borneman A.R."/>
        </authorList>
    </citation>
    <scope>NUCLEOTIDE SEQUENCE [LARGE SCALE GENOMIC DNA]</scope>
    <source>
        <strain evidence="3">cv. Chardonnay</strain>
        <tissue evidence="2">Leaf</tissue>
    </source>
</reference>
<gene>
    <name evidence="2" type="ORF">CK203_058167</name>
</gene>
<organism evidence="2 3">
    <name type="scientific">Vitis vinifera</name>
    <name type="common">Grape</name>
    <dbReference type="NCBI Taxonomy" id="29760"/>
    <lineage>
        <taxon>Eukaryota</taxon>
        <taxon>Viridiplantae</taxon>
        <taxon>Streptophyta</taxon>
        <taxon>Embryophyta</taxon>
        <taxon>Tracheophyta</taxon>
        <taxon>Spermatophyta</taxon>
        <taxon>Magnoliopsida</taxon>
        <taxon>eudicotyledons</taxon>
        <taxon>Gunneridae</taxon>
        <taxon>Pentapetalae</taxon>
        <taxon>rosids</taxon>
        <taxon>Vitales</taxon>
        <taxon>Vitaceae</taxon>
        <taxon>Viteae</taxon>
        <taxon>Vitis</taxon>
    </lineage>
</organism>
<evidence type="ECO:0000313" key="2">
    <source>
        <dbReference type="EMBL" id="RVW74427.1"/>
    </source>
</evidence>
<evidence type="ECO:0000313" key="3">
    <source>
        <dbReference type="Proteomes" id="UP000288805"/>
    </source>
</evidence>
<accession>A0A438GQF9</accession>
<dbReference type="AlphaFoldDB" id="A0A438GQF9"/>
<proteinExistence type="predicted"/>
<name>A0A438GQF9_VITVI</name>
<protein>
    <submittedName>
        <fullName evidence="2">Uncharacterized protein</fullName>
    </submittedName>
</protein>